<name>A0A4Y6UCX5_9PROT</name>
<dbReference type="OrthoDB" id="9782828at2"/>
<dbReference type="GO" id="GO:0008840">
    <property type="term" value="F:4-hydroxy-tetrahydrodipicolinate synthase activity"/>
    <property type="evidence" value="ECO:0007669"/>
    <property type="project" value="UniProtKB-UniRule"/>
</dbReference>
<dbReference type="GO" id="GO:0009089">
    <property type="term" value="P:lysine biosynthetic process via diaminopimelate"/>
    <property type="evidence" value="ECO:0007669"/>
    <property type="project" value="UniProtKB-UniRule"/>
</dbReference>
<reference evidence="16 17" key="1">
    <citation type="submission" date="2019-03" db="EMBL/GenBank/DDBJ databases">
        <title>The complete genome sequence of Swingsia_sp. F3b2 LMG30590(T).</title>
        <authorList>
            <person name="Chua K.-O."/>
            <person name="Chan K.-G."/>
            <person name="See-Too W.-S."/>
        </authorList>
    </citation>
    <scope>NUCLEOTIDE SEQUENCE [LARGE SCALE GENOMIC DNA]</scope>
    <source>
        <strain evidence="16 17">F3b2</strain>
    </source>
</reference>
<evidence type="ECO:0000256" key="7">
    <source>
        <dbReference type="ARBA" id="ARBA00022915"/>
    </source>
</evidence>
<evidence type="ECO:0000256" key="1">
    <source>
        <dbReference type="ARBA" id="ARBA00003294"/>
    </source>
</evidence>
<evidence type="ECO:0000256" key="15">
    <source>
        <dbReference type="PIRSR" id="PIRSR001365-2"/>
    </source>
</evidence>
<comment type="function">
    <text evidence="1 12">Catalyzes the condensation of (S)-aspartate-beta-semialdehyde [(S)-ASA] and pyruvate to 4-hydroxy-tetrahydrodipicolinate (HTPA).</text>
</comment>
<accession>A0A4Y6UCX5</accession>
<dbReference type="AlphaFoldDB" id="A0A4Y6UCX5"/>
<evidence type="ECO:0000256" key="12">
    <source>
        <dbReference type="HAMAP-Rule" id="MF_00418"/>
    </source>
</evidence>
<sequence>MNATPTPKRCATGRHKGRAVNEVFRGVFTALATPMAVDGSLDEGAFTRHVQRQVAGGVRGLVPMGTTGESPTLTHEEHGRVVALCVKAAEGRVPVMAGAGSNCTREAVNMARFAHQAGADALLVAVPYYNKPTQEGLYAHYMAIADATPLPLWIYCIPGRSVVDVSVETMARLARHPNIAGTKDATADLTRPIAVRRAVGAGFNQLSGEDGSALSFRAAGGHGCISVTANVAPELCQRLHDLWEEGKLEEAIALQDKLTPLHDALFAETSPGPVKYAIAKLGFGAPCLRLPLVAPRPATQARLDAAMAALGLV</sequence>
<dbReference type="Gene3D" id="3.20.20.70">
    <property type="entry name" value="Aldolase class I"/>
    <property type="match status" value="1"/>
</dbReference>
<keyword evidence="6 12" id="KW-0028">Amino-acid biosynthesis</keyword>
<dbReference type="EC" id="4.3.3.7" evidence="4 12"/>
<dbReference type="GO" id="GO:0005829">
    <property type="term" value="C:cytosol"/>
    <property type="evidence" value="ECO:0007669"/>
    <property type="project" value="TreeGrafter"/>
</dbReference>
<evidence type="ECO:0000256" key="10">
    <source>
        <dbReference type="ARBA" id="ARBA00023270"/>
    </source>
</evidence>
<dbReference type="NCBIfam" id="TIGR00674">
    <property type="entry name" value="dapA"/>
    <property type="match status" value="1"/>
</dbReference>
<keyword evidence="9 12" id="KW-0456">Lyase</keyword>
<dbReference type="SMART" id="SM01130">
    <property type="entry name" value="DHDPS"/>
    <property type="match status" value="1"/>
</dbReference>
<proteinExistence type="inferred from homology"/>
<comment type="caution">
    <text evidence="12">Was originally thought to be a dihydrodipicolinate synthase (DHDPS), catalyzing the condensation of (S)-aspartate-beta-semialdehyde [(S)-ASA] and pyruvate to dihydrodipicolinate (DHDP). However, it was shown in E.coli that the product of the enzymatic reaction is not dihydrodipicolinate but in fact (4S)-4-hydroxy-2,3,4,5-tetrahydro-(2S)-dipicolinic acid (HTPA), and that the consecutive dehydration reaction leading to DHDP is not spontaneous but catalyzed by DapB.</text>
</comment>
<comment type="subunit">
    <text evidence="12">Homotetramer; dimer of dimers.</text>
</comment>
<keyword evidence="8 12" id="KW-0457">Lysine biosynthesis</keyword>
<protein>
    <recommendedName>
        <fullName evidence="4 12">4-hydroxy-tetrahydrodipicolinate synthase</fullName>
        <shortName evidence="12">HTPA synthase</shortName>
        <ecNumber evidence="4 12">4.3.3.7</ecNumber>
    </recommendedName>
</protein>
<evidence type="ECO:0000256" key="14">
    <source>
        <dbReference type="PIRSR" id="PIRSR001365-1"/>
    </source>
</evidence>
<comment type="catalytic activity">
    <reaction evidence="11 12">
        <text>L-aspartate 4-semialdehyde + pyruvate = (2S,4S)-4-hydroxy-2,3,4,5-tetrahydrodipicolinate + H2O + H(+)</text>
        <dbReference type="Rhea" id="RHEA:34171"/>
        <dbReference type="ChEBI" id="CHEBI:15361"/>
        <dbReference type="ChEBI" id="CHEBI:15377"/>
        <dbReference type="ChEBI" id="CHEBI:15378"/>
        <dbReference type="ChEBI" id="CHEBI:67139"/>
        <dbReference type="ChEBI" id="CHEBI:537519"/>
        <dbReference type="EC" id="4.3.3.7"/>
    </reaction>
</comment>
<dbReference type="HAMAP" id="MF_00418">
    <property type="entry name" value="DapA"/>
    <property type="match status" value="1"/>
</dbReference>
<dbReference type="PRINTS" id="PR00146">
    <property type="entry name" value="DHPICSNTHASE"/>
</dbReference>
<dbReference type="PANTHER" id="PTHR12128:SF66">
    <property type="entry name" value="4-HYDROXY-2-OXOGLUTARATE ALDOLASE, MITOCHONDRIAL"/>
    <property type="match status" value="1"/>
</dbReference>
<feature type="site" description="Part of a proton relay during catalysis" evidence="12">
    <location>
        <position position="66"/>
    </location>
</feature>
<evidence type="ECO:0000256" key="3">
    <source>
        <dbReference type="ARBA" id="ARBA00007592"/>
    </source>
</evidence>
<evidence type="ECO:0000256" key="11">
    <source>
        <dbReference type="ARBA" id="ARBA00047836"/>
    </source>
</evidence>
<keyword evidence="5 12" id="KW-0963">Cytoplasm</keyword>
<dbReference type="Proteomes" id="UP000318709">
    <property type="component" value="Chromosome"/>
</dbReference>
<dbReference type="InterPro" id="IPR020624">
    <property type="entry name" value="Schiff_base-form_aldolases_CS"/>
</dbReference>
<comment type="subcellular location">
    <subcellularLocation>
        <location evidence="12">Cytoplasm</location>
    </subcellularLocation>
</comment>
<keyword evidence="10 12" id="KW-0704">Schiff base</keyword>
<dbReference type="RefSeq" id="WP_141443673.1">
    <property type="nucleotide sequence ID" value="NZ_CP038231.1"/>
</dbReference>
<dbReference type="KEGG" id="swf:E3E12_06995"/>
<dbReference type="Pfam" id="PF00701">
    <property type="entry name" value="DHDPS"/>
    <property type="match status" value="1"/>
</dbReference>
<feature type="active site" description="Proton donor/acceptor" evidence="12 14">
    <location>
        <position position="155"/>
    </location>
</feature>
<evidence type="ECO:0000256" key="5">
    <source>
        <dbReference type="ARBA" id="ARBA00022490"/>
    </source>
</evidence>
<evidence type="ECO:0000256" key="13">
    <source>
        <dbReference type="PIRNR" id="PIRNR001365"/>
    </source>
</evidence>
<comment type="pathway">
    <text evidence="2 12">Amino-acid biosynthesis; L-lysine biosynthesis via DAP pathway; (S)-tetrahydrodipicolinate from L-aspartate: step 3/4.</text>
</comment>
<feature type="binding site" evidence="12 15">
    <location>
        <position position="67"/>
    </location>
    <ligand>
        <name>pyruvate</name>
        <dbReference type="ChEBI" id="CHEBI:15361"/>
    </ligand>
</feature>
<dbReference type="InterPro" id="IPR005263">
    <property type="entry name" value="DapA"/>
</dbReference>
<dbReference type="InterPro" id="IPR013785">
    <property type="entry name" value="Aldolase_TIM"/>
</dbReference>
<evidence type="ECO:0000256" key="4">
    <source>
        <dbReference type="ARBA" id="ARBA00012086"/>
    </source>
</evidence>
<dbReference type="EMBL" id="CP038231">
    <property type="protein sequence ID" value="QDH13965.1"/>
    <property type="molecule type" value="Genomic_DNA"/>
</dbReference>
<dbReference type="SUPFAM" id="SSF51569">
    <property type="entry name" value="Aldolase"/>
    <property type="match status" value="1"/>
</dbReference>
<organism evidence="16 17">
    <name type="scientific">Formicincola oecophyllae</name>
    <dbReference type="NCBI Taxonomy" id="2558361"/>
    <lineage>
        <taxon>Bacteria</taxon>
        <taxon>Pseudomonadati</taxon>
        <taxon>Pseudomonadota</taxon>
        <taxon>Alphaproteobacteria</taxon>
        <taxon>Acetobacterales</taxon>
        <taxon>Acetobacteraceae</taxon>
        <taxon>Formicincola</taxon>
    </lineage>
</organism>
<feature type="active site" description="Schiff-base intermediate with substrate" evidence="12 14">
    <location>
        <position position="183"/>
    </location>
</feature>
<evidence type="ECO:0000256" key="2">
    <source>
        <dbReference type="ARBA" id="ARBA00005120"/>
    </source>
</evidence>
<evidence type="ECO:0000256" key="6">
    <source>
        <dbReference type="ARBA" id="ARBA00022605"/>
    </source>
</evidence>
<dbReference type="CDD" id="cd00950">
    <property type="entry name" value="DHDPS"/>
    <property type="match status" value="1"/>
</dbReference>
<comment type="similarity">
    <text evidence="3 12 13">Belongs to the DapA family.</text>
</comment>
<gene>
    <name evidence="12" type="primary">dapA</name>
    <name evidence="16" type="ORF">E3E12_06995</name>
</gene>
<evidence type="ECO:0000313" key="16">
    <source>
        <dbReference type="EMBL" id="QDH13965.1"/>
    </source>
</evidence>
<dbReference type="GO" id="GO:0019877">
    <property type="term" value="P:diaminopimelate biosynthetic process"/>
    <property type="evidence" value="ECO:0007669"/>
    <property type="project" value="UniProtKB-UniRule"/>
</dbReference>
<keyword evidence="7 12" id="KW-0220">Diaminopimelate biosynthesis</keyword>
<feature type="site" description="Part of a proton relay during catalysis" evidence="12">
    <location>
        <position position="129"/>
    </location>
</feature>
<dbReference type="PIRSF" id="PIRSF001365">
    <property type="entry name" value="DHDPS"/>
    <property type="match status" value="1"/>
</dbReference>
<evidence type="ECO:0000313" key="17">
    <source>
        <dbReference type="Proteomes" id="UP000318709"/>
    </source>
</evidence>
<dbReference type="InterPro" id="IPR002220">
    <property type="entry name" value="DapA-like"/>
</dbReference>
<evidence type="ECO:0000256" key="9">
    <source>
        <dbReference type="ARBA" id="ARBA00023239"/>
    </source>
</evidence>
<evidence type="ECO:0000256" key="8">
    <source>
        <dbReference type="ARBA" id="ARBA00023154"/>
    </source>
</evidence>
<feature type="binding site" evidence="12 15">
    <location>
        <position position="225"/>
    </location>
    <ligand>
        <name>pyruvate</name>
        <dbReference type="ChEBI" id="CHEBI:15361"/>
    </ligand>
</feature>
<dbReference type="PROSITE" id="PS00665">
    <property type="entry name" value="DHDPS_1"/>
    <property type="match status" value="1"/>
</dbReference>
<dbReference type="UniPathway" id="UPA00034">
    <property type="reaction ID" value="UER00017"/>
</dbReference>
<keyword evidence="17" id="KW-1185">Reference proteome</keyword>
<dbReference type="PANTHER" id="PTHR12128">
    <property type="entry name" value="DIHYDRODIPICOLINATE SYNTHASE"/>
    <property type="match status" value="1"/>
</dbReference>